<keyword evidence="2" id="KW-1185">Reference proteome</keyword>
<proteinExistence type="predicted"/>
<comment type="caution">
    <text evidence="1">The sequence shown here is derived from an EMBL/GenBank/DDBJ whole genome shotgun (WGS) entry which is preliminary data.</text>
</comment>
<gene>
    <name evidence="1" type="ORF">GH714_012737</name>
</gene>
<protein>
    <submittedName>
        <fullName evidence="1">Uncharacterized protein</fullName>
    </submittedName>
</protein>
<dbReference type="EMBL" id="JAAGAX010000012">
    <property type="protein sequence ID" value="KAF2296924.1"/>
    <property type="molecule type" value="Genomic_DNA"/>
</dbReference>
<accession>A0A6A6L7F3</accession>
<name>A0A6A6L7F3_HEVBR</name>
<sequence length="110" mass="11890">MDTEDRVLLLIGSKIETLDFLGVKVGVEDMGLVLVGRRTYFSLALRFTFFFATVLKLVFWADCIIGGEGGCVKAWESGGAYENSGGGGGFDIDEGDLEVGSVIKMGLRRE</sequence>
<evidence type="ECO:0000313" key="1">
    <source>
        <dbReference type="EMBL" id="KAF2296924.1"/>
    </source>
</evidence>
<evidence type="ECO:0000313" key="2">
    <source>
        <dbReference type="Proteomes" id="UP000467840"/>
    </source>
</evidence>
<dbReference type="AlphaFoldDB" id="A0A6A6L7F3"/>
<reference evidence="1 2" key="1">
    <citation type="journal article" date="2020" name="Mol. Plant">
        <title>The Chromosome-Based Rubber Tree Genome Provides New Insights into Spurge Genome Evolution and Rubber Biosynthesis.</title>
        <authorList>
            <person name="Liu J."/>
            <person name="Shi C."/>
            <person name="Shi C.C."/>
            <person name="Li W."/>
            <person name="Zhang Q.J."/>
            <person name="Zhang Y."/>
            <person name="Li K."/>
            <person name="Lu H.F."/>
            <person name="Shi C."/>
            <person name="Zhu S.T."/>
            <person name="Xiao Z.Y."/>
            <person name="Nan H."/>
            <person name="Yue Y."/>
            <person name="Zhu X.G."/>
            <person name="Wu Y."/>
            <person name="Hong X.N."/>
            <person name="Fan G.Y."/>
            <person name="Tong Y."/>
            <person name="Zhang D."/>
            <person name="Mao C.L."/>
            <person name="Liu Y.L."/>
            <person name="Hao S.J."/>
            <person name="Liu W.Q."/>
            <person name="Lv M.Q."/>
            <person name="Zhang H.B."/>
            <person name="Liu Y."/>
            <person name="Hu-Tang G.R."/>
            <person name="Wang J.P."/>
            <person name="Wang J.H."/>
            <person name="Sun Y.H."/>
            <person name="Ni S.B."/>
            <person name="Chen W.B."/>
            <person name="Zhang X.C."/>
            <person name="Jiao Y.N."/>
            <person name="Eichler E.E."/>
            <person name="Li G.H."/>
            <person name="Liu X."/>
            <person name="Gao L.Z."/>
        </authorList>
    </citation>
    <scope>NUCLEOTIDE SEQUENCE [LARGE SCALE GENOMIC DNA]</scope>
    <source>
        <strain evidence="2">cv. GT1</strain>
        <tissue evidence="1">Leaf</tissue>
    </source>
</reference>
<organism evidence="1 2">
    <name type="scientific">Hevea brasiliensis</name>
    <name type="common">Para rubber tree</name>
    <name type="synonym">Siphonia brasiliensis</name>
    <dbReference type="NCBI Taxonomy" id="3981"/>
    <lineage>
        <taxon>Eukaryota</taxon>
        <taxon>Viridiplantae</taxon>
        <taxon>Streptophyta</taxon>
        <taxon>Embryophyta</taxon>
        <taxon>Tracheophyta</taxon>
        <taxon>Spermatophyta</taxon>
        <taxon>Magnoliopsida</taxon>
        <taxon>eudicotyledons</taxon>
        <taxon>Gunneridae</taxon>
        <taxon>Pentapetalae</taxon>
        <taxon>rosids</taxon>
        <taxon>fabids</taxon>
        <taxon>Malpighiales</taxon>
        <taxon>Euphorbiaceae</taxon>
        <taxon>Crotonoideae</taxon>
        <taxon>Micrandreae</taxon>
        <taxon>Hevea</taxon>
    </lineage>
</organism>
<dbReference type="Proteomes" id="UP000467840">
    <property type="component" value="Chromosome 18"/>
</dbReference>